<dbReference type="EMBL" id="JYDT01000055">
    <property type="protein sequence ID" value="KRY87458.1"/>
    <property type="molecule type" value="Genomic_DNA"/>
</dbReference>
<accession>A0A0V1FNB2</accession>
<evidence type="ECO:0000256" key="1">
    <source>
        <dbReference type="SAM" id="MobiDB-lite"/>
    </source>
</evidence>
<dbReference type="AlphaFoldDB" id="A0A0V1FNB2"/>
<comment type="caution">
    <text evidence="2">The sequence shown here is derived from an EMBL/GenBank/DDBJ whole genome shotgun (WGS) entry which is preliminary data.</text>
</comment>
<keyword evidence="3" id="KW-1185">Reference proteome</keyword>
<dbReference type="OrthoDB" id="5920093at2759"/>
<evidence type="ECO:0000313" key="3">
    <source>
        <dbReference type="Proteomes" id="UP000054995"/>
    </source>
</evidence>
<name>A0A0V1FNB2_TRIPS</name>
<proteinExistence type="predicted"/>
<sequence>MMGENDTLSITKKVTEEDMSQKTNEVNLNFTCPVRMNLICHEDSASTDAVSTETDAESKDSKVTTTYYWHE</sequence>
<evidence type="ECO:0000313" key="2">
    <source>
        <dbReference type="EMBL" id="KRY87458.1"/>
    </source>
</evidence>
<protein>
    <submittedName>
        <fullName evidence="2">Uncharacterized protein</fullName>
    </submittedName>
</protein>
<feature type="region of interest" description="Disordered" evidence="1">
    <location>
        <begin position="48"/>
        <end position="71"/>
    </location>
</feature>
<feature type="compositionally biased region" description="Polar residues" evidence="1">
    <location>
        <begin position="1"/>
        <end position="12"/>
    </location>
</feature>
<gene>
    <name evidence="2" type="ORF">T4D_13215</name>
</gene>
<reference evidence="2 3" key="1">
    <citation type="submission" date="2015-01" db="EMBL/GenBank/DDBJ databases">
        <title>Evolution of Trichinella species and genotypes.</title>
        <authorList>
            <person name="Korhonen P.K."/>
            <person name="Edoardo P."/>
            <person name="Giuseppe L.R."/>
            <person name="Gasser R.B."/>
        </authorList>
    </citation>
    <scope>NUCLEOTIDE SEQUENCE [LARGE SCALE GENOMIC DNA]</scope>
    <source>
        <strain evidence="2">ISS470</strain>
    </source>
</reference>
<dbReference type="Proteomes" id="UP000054995">
    <property type="component" value="Unassembled WGS sequence"/>
</dbReference>
<organism evidence="2 3">
    <name type="scientific">Trichinella pseudospiralis</name>
    <name type="common">Parasitic roundworm</name>
    <dbReference type="NCBI Taxonomy" id="6337"/>
    <lineage>
        <taxon>Eukaryota</taxon>
        <taxon>Metazoa</taxon>
        <taxon>Ecdysozoa</taxon>
        <taxon>Nematoda</taxon>
        <taxon>Enoplea</taxon>
        <taxon>Dorylaimia</taxon>
        <taxon>Trichinellida</taxon>
        <taxon>Trichinellidae</taxon>
        <taxon>Trichinella</taxon>
    </lineage>
</organism>
<feature type="region of interest" description="Disordered" evidence="1">
    <location>
        <begin position="1"/>
        <end position="20"/>
    </location>
</feature>